<dbReference type="EMBL" id="JAWQEG010000877">
    <property type="protein sequence ID" value="KAK3884519.1"/>
    <property type="molecule type" value="Genomic_DNA"/>
</dbReference>
<evidence type="ECO:0000313" key="2">
    <source>
        <dbReference type="Proteomes" id="UP001286313"/>
    </source>
</evidence>
<evidence type="ECO:0000313" key="1">
    <source>
        <dbReference type="EMBL" id="KAK3884519.1"/>
    </source>
</evidence>
<accession>A0AAE1G1E7</accession>
<reference evidence="1" key="1">
    <citation type="submission" date="2023-10" db="EMBL/GenBank/DDBJ databases">
        <title>Genome assemblies of two species of porcelain crab, Petrolisthes cinctipes and Petrolisthes manimaculis (Anomura: Porcellanidae).</title>
        <authorList>
            <person name="Angst P."/>
        </authorList>
    </citation>
    <scope>NUCLEOTIDE SEQUENCE</scope>
    <source>
        <strain evidence="1">PB745_01</strain>
        <tissue evidence="1">Gill</tissue>
    </source>
</reference>
<dbReference type="Proteomes" id="UP001286313">
    <property type="component" value="Unassembled WGS sequence"/>
</dbReference>
<dbReference type="AlphaFoldDB" id="A0AAE1G1E7"/>
<proteinExistence type="predicted"/>
<gene>
    <name evidence="1" type="ORF">Pcinc_011193</name>
</gene>
<protein>
    <submittedName>
        <fullName evidence="1">Uncharacterized protein</fullName>
    </submittedName>
</protein>
<name>A0AAE1G1E7_PETCI</name>
<keyword evidence="2" id="KW-1185">Reference proteome</keyword>
<comment type="caution">
    <text evidence="1">The sequence shown here is derived from an EMBL/GenBank/DDBJ whole genome shotgun (WGS) entry which is preliminary data.</text>
</comment>
<sequence>MTNRNHKTKDDAYYTRIETPVTGYKYSQKAKQERPQVCHRELEGHHPLFQASELLDIVLHDIIDSCVWRVRAARHKWDCGRAPAEQSHGDQSGGYRVRVANPTQPVHIEQWRSDLRHANKPEIAFAVDLTVTNERKNSIIVGPAKRIGVIVWMAA</sequence>
<organism evidence="1 2">
    <name type="scientific">Petrolisthes cinctipes</name>
    <name type="common">Flat porcelain crab</name>
    <dbReference type="NCBI Taxonomy" id="88211"/>
    <lineage>
        <taxon>Eukaryota</taxon>
        <taxon>Metazoa</taxon>
        <taxon>Ecdysozoa</taxon>
        <taxon>Arthropoda</taxon>
        <taxon>Crustacea</taxon>
        <taxon>Multicrustacea</taxon>
        <taxon>Malacostraca</taxon>
        <taxon>Eumalacostraca</taxon>
        <taxon>Eucarida</taxon>
        <taxon>Decapoda</taxon>
        <taxon>Pleocyemata</taxon>
        <taxon>Anomura</taxon>
        <taxon>Galatheoidea</taxon>
        <taxon>Porcellanidae</taxon>
        <taxon>Petrolisthes</taxon>
    </lineage>
</organism>